<gene>
    <name evidence="4" type="primary">THOC7</name>
    <name evidence="4" type="ORF">HK099_008274</name>
</gene>
<evidence type="ECO:0000313" key="4">
    <source>
        <dbReference type="EMBL" id="KAJ3210295.1"/>
    </source>
</evidence>
<dbReference type="InterPro" id="IPR008501">
    <property type="entry name" value="THOC7/Mft1"/>
</dbReference>
<comment type="subcellular location">
    <subcellularLocation>
        <location evidence="1">Nucleus</location>
    </subcellularLocation>
</comment>
<dbReference type="Proteomes" id="UP001211065">
    <property type="component" value="Unassembled WGS sequence"/>
</dbReference>
<dbReference type="GO" id="GO:0000445">
    <property type="term" value="C:THO complex part of transcription export complex"/>
    <property type="evidence" value="ECO:0007669"/>
    <property type="project" value="InterPro"/>
</dbReference>
<organism evidence="4 5">
    <name type="scientific">Clydaea vesicula</name>
    <dbReference type="NCBI Taxonomy" id="447962"/>
    <lineage>
        <taxon>Eukaryota</taxon>
        <taxon>Fungi</taxon>
        <taxon>Fungi incertae sedis</taxon>
        <taxon>Chytridiomycota</taxon>
        <taxon>Chytridiomycota incertae sedis</taxon>
        <taxon>Chytridiomycetes</taxon>
        <taxon>Lobulomycetales</taxon>
        <taxon>Lobulomycetaceae</taxon>
        <taxon>Clydaea</taxon>
    </lineage>
</organism>
<keyword evidence="5" id="KW-1185">Reference proteome</keyword>
<dbReference type="AlphaFoldDB" id="A0AAD5TVY8"/>
<dbReference type="Pfam" id="PF05615">
    <property type="entry name" value="THOC7"/>
    <property type="match status" value="1"/>
</dbReference>
<feature type="compositionally biased region" description="Basic and acidic residues" evidence="3">
    <location>
        <begin position="137"/>
        <end position="146"/>
    </location>
</feature>
<sequence length="146" mass="17202">MNEKEAENYRQEEIRIAKDIKAANNDLATLKLQLNAAQISKQNKQVYDEIAKEIRAYQARDKSEEIISGFQNLISKSEEEKKHLEQAEELRRRKFIAIVNACLDAKDAIDEEIWEREERERLEMKKVEDSDEDDADDDKKDLMDEN</sequence>
<comment type="caution">
    <text evidence="4">The sequence shown here is derived from an EMBL/GenBank/DDBJ whole genome shotgun (WGS) entry which is preliminary data.</text>
</comment>
<evidence type="ECO:0000256" key="2">
    <source>
        <dbReference type="ARBA" id="ARBA00023242"/>
    </source>
</evidence>
<evidence type="ECO:0000313" key="5">
    <source>
        <dbReference type="Proteomes" id="UP001211065"/>
    </source>
</evidence>
<proteinExistence type="predicted"/>
<reference evidence="4" key="1">
    <citation type="submission" date="2020-05" db="EMBL/GenBank/DDBJ databases">
        <title>Phylogenomic resolution of chytrid fungi.</title>
        <authorList>
            <person name="Stajich J.E."/>
            <person name="Amses K."/>
            <person name="Simmons R."/>
            <person name="Seto K."/>
            <person name="Myers J."/>
            <person name="Bonds A."/>
            <person name="Quandt C.A."/>
            <person name="Barry K."/>
            <person name="Liu P."/>
            <person name="Grigoriev I."/>
            <person name="Longcore J.E."/>
            <person name="James T.Y."/>
        </authorList>
    </citation>
    <scope>NUCLEOTIDE SEQUENCE</scope>
    <source>
        <strain evidence="4">JEL0476</strain>
    </source>
</reference>
<keyword evidence="2" id="KW-0539">Nucleus</keyword>
<evidence type="ECO:0000256" key="1">
    <source>
        <dbReference type="ARBA" id="ARBA00004123"/>
    </source>
</evidence>
<feature type="region of interest" description="Disordered" evidence="3">
    <location>
        <begin position="120"/>
        <end position="146"/>
    </location>
</feature>
<evidence type="ECO:0000256" key="3">
    <source>
        <dbReference type="SAM" id="MobiDB-lite"/>
    </source>
</evidence>
<protein>
    <submittedName>
        <fullName evidence="4">THO complex subunit 7</fullName>
    </submittedName>
</protein>
<accession>A0AAD5TVY8</accession>
<dbReference type="EMBL" id="JADGJW010000898">
    <property type="protein sequence ID" value="KAJ3210295.1"/>
    <property type="molecule type" value="Genomic_DNA"/>
</dbReference>
<dbReference type="GO" id="GO:0006397">
    <property type="term" value="P:mRNA processing"/>
    <property type="evidence" value="ECO:0007669"/>
    <property type="project" value="InterPro"/>
</dbReference>
<name>A0AAD5TVY8_9FUNG</name>